<dbReference type="Pfam" id="PF08922">
    <property type="entry name" value="DUF1905"/>
    <property type="match status" value="1"/>
</dbReference>
<dbReference type="Pfam" id="PF13376">
    <property type="entry name" value="OmdA"/>
    <property type="match status" value="1"/>
</dbReference>
<reference evidence="1 2" key="1">
    <citation type="submission" date="2021-04" db="EMBL/GenBank/DDBJ databases">
        <title>Ruania sp. nov., isolated from sandy soil of mangrove forest.</title>
        <authorList>
            <person name="Ge X."/>
            <person name="Huang R."/>
            <person name="Liu W."/>
        </authorList>
    </citation>
    <scope>NUCLEOTIDE SEQUENCE [LARGE SCALE GENOMIC DNA]</scope>
    <source>
        <strain evidence="1 2">N2-46</strain>
    </source>
</reference>
<dbReference type="InterPro" id="IPR015018">
    <property type="entry name" value="DUF1905"/>
</dbReference>
<keyword evidence="2" id="KW-1185">Reference proteome</keyword>
<accession>A0ABS7S6W5</accession>
<dbReference type="SUPFAM" id="SSF141694">
    <property type="entry name" value="AF2212/PG0164-like"/>
    <property type="match status" value="1"/>
</dbReference>
<dbReference type="InterPro" id="IPR037079">
    <property type="entry name" value="AF2212/PG0164-like_sf"/>
</dbReference>
<name>A0ABS7S6W5_9MICO</name>
<evidence type="ECO:0000313" key="1">
    <source>
        <dbReference type="EMBL" id="MBZ2196025.1"/>
    </source>
</evidence>
<dbReference type="Proteomes" id="UP000826651">
    <property type="component" value="Unassembled WGS sequence"/>
</dbReference>
<protein>
    <submittedName>
        <fullName evidence="1">DUF1905 domain-containing protein</fullName>
    </submittedName>
</protein>
<proteinExistence type="predicted"/>
<dbReference type="Gene3D" id="2.40.30.100">
    <property type="entry name" value="AF2212/PG0164-like"/>
    <property type="match status" value="1"/>
</dbReference>
<dbReference type="EMBL" id="JAGSHT010000007">
    <property type="protein sequence ID" value="MBZ2196025.1"/>
    <property type="molecule type" value="Genomic_DNA"/>
</dbReference>
<comment type="caution">
    <text evidence="1">The sequence shown here is derived from an EMBL/GenBank/DDBJ whole genome shotgun (WGS) entry which is preliminary data.</text>
</comment>
<organism evidence="1 2">
    <name type="scientific">Occultella gossypii</name>
    <dbReference type="NCBI Taxonomy" id="2800820"/>
    <lineage>
        <taxon>Bacteria</taxon>
        <taxon>Bacillati</taxon>
        <taxon>Actinomycetota</taxon>
        <taxon>Actinomycetes</taxon>
        <taxon>Micrococcales</taxon>
        <taxon>Ruaniaceae</taxon>
        <taxon>Occultella</taxon>
    </lineage>
</organism>
<gene>
    <name evidence="1" type="ORF">KCQ71_07660</name>
</gene>
<evidence type="ECO:0000313" key="2">
    <source>
        <dbReference type="Proteomes" id="UP000826651"/>
    </source>
</evidence>
<sequence length="148" mass="15812">MRYTTTIHQTGNNTGVPVPEEVMTALGPAKRHLVVVTINGHTYRSSAVSYEGQFMISLSAANRAAAGVAGGDTVEVDVVLDTEPRVAEVAPELAAALAEDPAAKSFYESLSASKQKRFTLPVADAKTDETRTRRVEKAITALREGRVL</sequence>